<proteinExistence type="predicted"/>
<dbReference type="EMBL" id="BGPR01024028">
    <property type="protein sequence ID" value="GBN91721.1"/>
    <property type="molecule type" value="Genomic_DNA"/>
</dbReference>
<gene>
    <name evidence="1" type="ORF">AVEN_269969_1</name>
</gene>
<name>A0A4Y2SUS4_ARAVE</name>
<reference evidence="1 2" key="1">
    <citation type="journal article" date="2019" name="Sci. Rep.">
        <title>Orb-weaving spider Araneus ventricosus genome elucidates the spidroin gene catalogue.</title>
        <authorList>
            <person name="Kono N."/>
            <person name="Nakamura H."/>
            <person name="Ohtoshi R."/>
            <person name="Moran D.A.P."/>
            <person name="Shinohara A."/>
            <person name="Yoshida Y."/>
            <person name="Fujiwara M."/>
            <person name="Mori M."/>
            <person name="Tomita M."/>
            <person name="Arakawa K."/>
        </authorList>
    </citation>
    <scope>NUCLEOTIDE SEQUENCE [LARGE SCALE GENOMIC DNA]</scope>
</reference>
<keyword evidence="2" id="KW-1185">Reference proteome</keyword>
<dbReference type="AlphaFoldDB" id="A0A4Y2SUS4"/>
<evidence type="ECO:0000313" key="1">
    <source>
        <dbReference type="EMBL" id="GBN91721.1"/>
    </source>
</evidence>
<comment type="caution">
    <text evidence="1">The sequence shown here is derived from an EMBL/GenBank/DDBJ whole genome shotgun (WGS) entry which is preliminary data.</text>
</comment>
<evidence type="ECO:0000313" key="2">
    <source>
        <dbReference type="Proteomes" id="UP000499080"/>
    </source>
</evidence>
<protein>
    <submittedName>
        <fullName evidence="1">Uncharacterized protein</fullName>
    </submittedName>
</protein>
<sequence length="132" mass="14313">MAIPILLAKLKNGCESSGGKSGAQIRHPICVPNTYLEQGSLQTVMATVAYRLLLGITKVRSGRSLRLLQQRFANFLTISSIPFHYSAQSCSLLMTPSPPPDKRNLITSGSEWGVDLPLLLRGKLNSCFILAG</sequence>
<dbReference type="Proteomes" id="UP000499080">
    <property type="component" value="Unassembled WGS sequence"/>
</dbReference>
<organism evidence="1 2">
    <name type="scientific">Araneus ventricosus</name>
    <name type="common">Orbweaver spider</name>
    <name type="synonym">Epeira ventricosa</name>
    <dbReference type="NCBI Taxonomy" id="182803"/>
    <lineage>
        <taxon>Eukaryota</taxon>
        <taxon>Metazoa</taxon>
        <taxon>Ecdysozoa</taxon>
        <taxon>Arthropoda</taxon>
        <taxon>Chelicerata</taxon>
        <taxon>Arachnida</taxon>
        <taxon>Araneae</taxon>
        <taxon>Araneomorphae</taxon>
        <taxon>Entelegynae</taxon>
        <taxon>Araneoidea</taxon>
        <taxon>Araneidae</taxon>
        <taxon>Araneus</taxon>
    </lineage>
</organism>
<accession>A0A4Y2SUS4</accession>